<evidence type="ECO:0000313" key="3">
    <source>
        <dbReference type="Proteomes" id="UP000654075"/>
    </source>
</evidence>
<feature type="region of interest" description="Disordered" evidence="1">
    <location>
        <begin position="219"/>
        <end position="239"/>
    </location>
</feature>
<evidence type="ECO:0000313" key="2">
    <source>
        <dbReference type="EMBL" id="CAE8623229.1"/>
    </source>
</evidence>
<feature type="compositionally biased region" description="Basic and acidic residues" evidence="1">
    <location>
        <begin position="276"/>
        <end position="297"/>
    </location>
</feature>
<feature type="compositionally biased region" description="Low complexity" evidence="1">
    <location>
        <begin position="255"/>
        <end position="275"/>
    </location>
</feature>
<feature type="compositionally biased region" description="Polar residues" evidence="1">
    <location>
        <begin position="495"/>
        <end position="515"/>
    </location>
</feature>
<dbReference type="EMBL" id="CAJNNV010028132">
    <property type="protein sequence ID" value="CAE8623229.1"/>
    <property type="molecule type" value="Genomic_DNA"/>
</dbReference>
<evidence type="ECO:0000256" key="1">
    <source>
        <dbReference type="SAM" id="MobiDB-lite"/>
    </source>
</evidence>
<protein>
    <submittedName>
        <fullName evidence="2">Uncharacterized protein</fullName>
    </submittedName>
</protein>
<gene>
    <name evidence="2" type="ORF">PGLA1383_LOCUS40523</name>
</gene>
<name>A0A813GGG4_POLGL</name>
<feature type="compositionally biased region" description="Basic and acidic residues" evidence="1">
    <location>
        <begin position="109"/>
        <end position="138"/>
    </location>
</feature>
<dbReference type="AlphaFoldDB" id="A0A813GGG4"/>
<feature type="compositionally biased region" description="Low complexity" evidence="1">
    <location>
        <begin position="358"/>
        <end position="462"/>
    </location>
</feature>
<proteinExistence type="predicted"/>
<comment type="caution">
    <text evidence="2">The sequence shown here is derived from an EMBL/GenBank/DDBJ whole genome shotgun (WGS) entry which is preliminary data.</text>
</comment>
<feature type="compositionally biased region" description="Low complexity" evidence="1">
    <location>
        <begin position="298"/>
        <end position="331"/>
    </location>
</feature>
<sequence length="594" mass="66594">MEVLLCQWQGVPDGSLVSVRAGHLRRQAPVEAGRTLKFSSEVAGSRELQVEILAVIGRAKLSLAPSTERYSLGFETGKLAEGEESMRCEVQVHQSLSPKRPCESAPHLHGGDKPEVAEVKQSLERSRSQHSDHSRRHETALSAQKYMEHHDLVRVLQVVMKATVSLRPEDPFSHLAQQLMLEATERGKGKTGSSLPEEVLQADGDVSPQEQQQRPLLVEQVKQQEASRNKKWRQQEGAAAQVKQQQEQEEQQVEQVKQQAQQEEKQQQQPQQQQRQHQEQQERQQKDPQQRAQELKQDAQTQTKQQQQLERQQTEQQQLEQLEQPAEPQQLGLSDAQTQTEQPGLQHQRTPEQADKATPTAEQPPEQPQTQSQQEETPTQQQQKEQQPQTTNSNQHQTTTTTNSKQHQPTTVRNNNQQQETTTTTDNQKQATTNCTSNNQQQQQPTTTTTNNINQEQQQQQTAKAEHAASCPWASDDGLAPEQLQRPLPAALSDCGSQVPSRQTSHSSVRPSPTRAQHAMEVRPSPTRAQNAMESLMLHNWIFSELQIDGEAGADDEVTGDALLPALARALAEGRANSPSEVLSEAMLLLVLLL</sequence>
<dbReference type="Proteomes" id="UP000654075">
    <property type="component" value="Unassembled WGS sequence"/>
</dbReference>
<reference evidence="2" key="1">
    <citation type="submission" date="2021-02" db="EMBL/GenBank/DDBJ databases">
        <authorList>
            <person name="Dougan E. K."/>
            <person name="Rhodes N."/>
            <person name="Thang M."/>
            <person name="Chan C."/>
        </authorList>
    </citation>
    <scope>NUCLEOTIDE SEQUENCE</scope>
</reference>
<keyword evidence="3" id="KW-1185">Reference proteome</keyword>
<feature type="region of interest" description="Disordered" evidence="1">
    <location>
        <begin position="97"/>
        <end position="138"/>
    </location>
</feature>
<feature type="compositionally biased region" description="Polar residues" evidence="1">
    <location>
        <begin position="335"/>
        <end position="348"/>
    </location>
</feature>
<accession>A0A813GGG4</accession>
<organism evidence="2 3">
    <name type="scientific">Polarella glacialis</name>
    <name type="common">Dinoflagellate</name>
    <dbReference type="NCBI Taxonomy" id="89957"/>
    <lineage>
        <taxon>Eukaryota</taxon>
        <taxon>Sar</taxon>
        <taxon>Alveolata</taxon>
        <taxon>Dinophyceae</taxon>
        <taxon>Suessiales</taxon>
        <taxon>Suessiaceae</taxon>
        <taxon>Polarella</taxon>
    </lineage>
</organism>
<feature type="region of interest" description="Disordered" evidence="1">
    <location>
        <begin position="255"/>
        <end position="526"/>
    </location>
</feature>